<dbReference type="InterPro" id="IPR017861">
    <property type="entry name" value="KAE1/TsaD"/>
</dbReference>
<dbReference type="EMBL" id="BARV01001869">
    <property type="protein sequence ID" value="GAI00955.1"/>
    <property type="molecule type" value="Genomic_DNA"/>
</dbReference>
<organism evidence="8">
    <name type="scientific">marine sediment metagenome</name>
    <dbReference type="NCBI Taxonomy" id="412755"/>
    <lineage>
        <taxon>unclassified sequences</taxon>
        <taxon>metagenomes</taxon>
        <taxon>ecological metagenomes</taxon>
    </lineage>
</organism>
<keyword evidence="3" id="KW-0819">tRNA processing</keyword>
<comment type="catalytic activity">
    <reaction evidence="6">
        <text>L-threonylcarbamoyladenylate + adenosine(37) in tRNA = N(6)-L-threonylcarbamoyladenosine(37) in tRNA + AMP + H(+)</text>
        <dbReference type="Rhea" id="RHEA:37059"/>
        <dbReference type="Rhea" id="RHEA-COMP:10162"/>
        <dbReference type="Rhea" id="RHEA-COMP:10163"/>
        <dbReference type="ChEBI" id="CHEBI:15378"/>
        <dbReference type="ChEBI" id="CHEBI:73682"/>
        <dbReference type="ChEBI" id="CHEBI:74411"/>
        <dbReference type="ChEBI" id="CHEBI:74418"/>
        <dbReference type="ChEBI" id="CHEBI:456215"/>
        <dbReference type="EC" id="2.3.1.234"/>
    </reaction>
</comment>
<dbReference type="InterPro" id="IPR043129">
    <property type="entry name" value="ATPase_NBD"/>
</dbReference>
<evidence type="ECO:0000256" key="6">
    <source>
        <dbReference type="ARBA" id="ARBA00048117"/>
    </source>
</evidence>
<dbReference type="AlphaFoldDB" id="X1LF10"/>
<dbReference type="Gene3D" id="3.30.420.40">
    <property type="match status" value="2"/>
</dbReference>
<dbReference type="PRINTS" id="PR00789">
    <property type="entry name" value="OSIALOPTASE"/>
</dbReference>
<evidence type="ECO:0000259" key="7">
    <source>
        <dbReference type="Pfam" id="PF00814"/>
    </source>
</evidence>
<dbReference type="GO" id="GO:0061711">
    <property type="term" value="F:tRNA N(6)-L-threonylcarbamoyladenine synthase activity"/>
    <property type="evidence" value="ECO:0007669"/>
    <property type="project" value="UniProtKB-EC"/>
</dbReference>
<evidence type="ECO:0000313" key="8">
    <source>
        <dbReference type="EMBL" id="GAI00955.1"/>
    </source>
</evidence>
<sequence>MIILAIDTSCDDTCVALLEAKKSRFRILTNIVSSQVKIHQKWGGVVPTLAKREHQKNLPIIFKKALKKAKSVSRRTKIDLVAVTIGPGLEPCLWTGVNFAKDLARKLNLKIIPINHIEAHILANWLRPIGENFKNIFPAICLVVSGGHTQLILMREVGKYKILGETRDDAAGECFDKVAKILGLGYPGGPIISKLAKKPKHQTIHLPRPMIFQKNYDFSFSGLKTAVLYDFR</sequence>
<evidence type="ECO:0000256" key="5">
    <source>
        <dbReference type="ARBA" id="ARBA00023315"/>
    </source>
</evidence>
<keyword evidence="5" id="KW-0012">Acyltransferase</keyword>
<evidence type="ECO:0000256" key="4">
    <source>
        <dbReference type="ARBA" id="ARBA00022723"/>
    </source>
</evidence>
<dbReference type="Pfam" id="PF00814">
    <property type="entry name" value="TsaD"/>
    <property type="match status" value="1"/>
</dbReference>
<dbReference type="GO" id="GO:0008033">
    <property type="term" value="P:tRNA processing"/>
    <property type="evidence" value="ECO:0007669"/>
    <property type="project" value="UniProtKB-KW"/>
</dbReference>
<dbReference type="PANTHER" id="PTHR11735">
    <property type="entry name" value="TRNA N6-ADENOSINE THREONYLCARBAMOYLTRANSFERASE"/>
    <property type="match status" value="1"/>
</dbReference>
<dbReference type="SUPFAM" id="SSF53067">
    <property type="entry name" value="Actin-like ATPase domain"/>
    <property type="match status" value="2"/>
</dbReference>
<dbReference type="NCBIfam" id="TIGR00329">
    <property type="entry name" value="gcp_kae1"/>
    <property type="match status" value="1"/>
</dbReference>
<keyword evidence="2" id="KW-0808">Transferase</keyword>
<evidence type="ECO:0000256" key="2">
    <source>
        <dbReference type="ARBA" id="ARBA00022679"/>
    </source>
</evidence>
<feature type="non-terminal residue" evidence="8">
    <location>
        <position position="232"/>
    </location>
</feature>
<accession>X1LF10</accession>
<protein>
    <recommendedName>
        <fullName evidence="1">N(6)-L-threonylcarbamoyladenine synthase</fullName>
        <ecNumber evidence="1">2.3.1.234</ecNumber>
    </recommendedName>
</protein>
<dbReference type="EC" id="2.3.1.234" evidence="1"/>
<dbReference type="GO" id="GO:0046872">
    <property type="term" value="F:metal ion binding"/>
    <property type="evidence" value="ECO:0007669"/>
    <property type="project" value="UniProtKB-KW"/>
</dbReference>
<dbReference type="InterPro" id="IPR000905">
    <property type="entry name" value="Gcp-like_dom"/>
</dbReference>
<proteinExistence type="predicted"/>
<evidence type="ECO:0000256" key="1">
    <source>
        <dbReference type="ARBA" id="ARBA00012156"/>
    </source>
</evidence>
<name>X1LF10_9ZZZZ</name>
<evidence type="ECO:0000256" key="3">
    <source>
        <dbReference type="ARBA" id="ARBA00022694"/>
    </source>
</evidence>
<reference evidence="8" key="1">
    <citation type="journal article" date="2014" name="Front. Microbiol.">
        <title>High frequency of phylogenetically diverse reductive dehalogenase-homologous genes in deep subseafloor sedimentary metagenomes.</title>
        <authorList>
            <person name="Kawai M."/>
            <person name="Futagami T."/>
            <person name="Toyoda A."/>
            <person name="Takaki Y."/>
            <person name="Nishi S."/>
            <person name="Hori S."/>
            <person name="Arai W."/>
            <person name="Tsubouchi T."/>
            <person name="Morono Y."/>
            <person name="Uchiyama I."/>
            <person name="Ito T."/>
            <person name="Fujiyama A."/>
            <person name="Inagaki F."/>
            <person name="Takami H."/>
        </authorList>
    </citation>
    <scope>NUCLEOTIDE SEQUENCE</scope>
    <source>
        <strain evidence="8">Expedition CK06-06</strain>
    </source>
</reference>
<comment type="caution">
    <text evidence="8">The sequence shown here is derived from an EMBL/GenBank/DDBJ whole genome shotgun (WGS) entry which is preliminary data.</text>
</comment>
<feature type="domain" description="Gcp-like" evidence="7">
    <location>
        <begin position="27"/>
        <end position="231"/>
    </location>
</feature>
<keyword evidence="4" id="KW-0479">Metal-binding</keyword>
<dbReference type="PANTHER" id="PTHR11735:SF6">
    <property type="entry name" value="TRNA N6-ADENOSINE THREONYLCARBAMOYLTRANSFERASE, MITOCHONDRIAL"/>
    <property type="match status" value="1"/>
</dbReference>
<gene>
    <name evidence="8" type="ORF">S06H3_05122</name>
</gene>